<evidence type="ECO:0000313" key="1">
    <source>
        <dbReference type="EMBL" id="MFC4739074.1"/>
    </source>
</evidence>
<evidence type="ECO:0000313" key="2">
    <source>
        <dbReference type="Proteomes" id="UP001595885"/>
    </source>
</evidence>
<comment type="caution">
    <text evidence="1">The sequence shown here is derived from an EMBL/GenBank/DDBJ whole genome shotgun (WGS) entry which is preliminary data.</text>
</comment>
<keyword evidence="2" id="KW-1185">Reference proteome</keyword>
<gene>
    <name evidence="1" type="ORF">ACFO3U_03620</name>
</gene>
<dbReference type="RefSeq" id="WP_379738370.1">
    <property type="nucleotide sequence ID" value="NZ_JBHSGW010000002.1"/>
</dbReference>
<name>A0ABV9P457_9FLAO</name>
<evidence type="ECO:0008006" key="3">
    <source>
        <dbReference type="Google" id="ProtNLM"/>
    </source>
</evidence>
<dbReference type="EMBL" id="JBHSGW010000002">
    <property type="protein sequence ID" value="MFC4739074.1"/>
    <property type="molecule type" value="Genomic_DNA"/>
</dbReference>
<reference evidence="2" key="1">
    <citation type="journal article" date="2019" name="Int. J. Syst. Evol. Microbiol.">
        <title>The Global Catalogue of Microorganisms (GCM) 10K type strain sequencing project: providing services to taxonomists for standard genome sequencing and annotation.</title>
        <authorList>
            <consortium name="The Broad Institute Genomics Platform"/>
            <consortium name="The Broad Institute Genome Sequencing Center for Infectious Disease"/>
            <person name="Wu L."/>
            <person name="Ma J."/>
        </authorList>
    </citation>
    <scope>NUCLEOTIDE SEQUENCE [LARGE SCALE GENOMIC DNA]</scope>
    <source>
        <strain evidence="2">CCUG 50349</strain>
    </source>
</reference>
<proteinExistence type="predicted"/>
<sequence length="270" mass="30690">MHKKLLLLFLFFPLLILAQNDTIIKGRIVSDLKDLEGVHIINITNIAGAVSDNEGYFSIKAKTSDTLLFSAVFLEKKKHIITKEEIKQKLILVPIAPSTESLREVVITEYPNINAVSLGIVPANIKTYTKAERKLIAAGVFKWYSPLLIPLGGMSVDGLINAISGRTNMLEKELVVERKEFLQEKTLDYFDDEYLMKTLNIPEEYVDGFIFYVVEDVPFSNAMKVKNKTQATFLIHQLAVEFLELKEIPLKPEDRKSSEVEQIKEDKDEN</sequence>
<dbReference type="Proteomes" id="UP001595885">
    <property type="component" value="Unassembled WGS sequence"/>
</dbReference>
<organism evidence="1 2">
    <name type="scientific">Flavobacterium ponti</name>
    <dbReference type="NCBI Taxonomy" id="665133"/>
    <lineage>
        <taxon>Bacteria</taxon>
        <taxon>Pseudomonadati</taxon>
        <taxon>Bacteroidota</taxon>
        <taxon>Flavobacteriia</taxon>
        <taxon>Flavobacteriales</taxon>
        <taxon>Flavobacteriaceae</taxon>
        <taxon>Flavobacterium</taxon>
    </lineage>
</organism>
<accession>A0ABV9P457</accession>
<protein>
    <recommendedName>
        <fullName evidence="3">Carboxypeptidase-like regulatory domain-containing protein</fullName>
    </recommendedName>
</protein>